<dbReference type="Pfam" id="PF17784">
    <property type="entry name" value="Sulfotransfer_4"/>
    <property type="match status" value="1"/>
</dbReference>
<accession>A0ABR0E5V7</accession>
<reference evidence="1 2" key="1">
    <citation type="journal article" date="2023" name="G3 (Bethesda)">
        <title>A chromosome-level genome assembly of Zasmidium syzygii isolated from banana leaves.</title>
        <authorList>
            <person name="van Westerhoven A.C."/>
            <person name="Mehrabi R."/>
            <person name="Talebi R."/>
            <person name="Steentjes M.B.F."/>
            <person name="Corcolon B."/>
            <person name="Chong P.A."/>
            <person name="Kema G.H.J."/>
            <person name="Seidl M.F."/>
        </authorList>
    </citation>
    <scope>NUCLEOTIDE SEQUENCE [LARGE SCALE GENOMIC DNA]</scope>
    <source>
        <strain evidence="1 2">P124</strain>
    </source>
</reference>
<proteinExistence type="predicted"/>
<comment type="caution">
    <text evidence="1">The sequence shown here is derived from an EMBL/GenBank/DDBJ whole genome shotgun (WGS) entry which is preliminary data.</text>
</comment>
<dbReference type="InterPro" id="IPR027417">
    <property type="entry name" value="P-loop_NTPase"/>
</dbReference>
<name>A0ABR0E5V7_ZASCE</name>
<dbReference type="PANTHER" id="PTHR36978:SF4">
    <property type="entry name" value="P-LOOP CONTAINING NUCLEOSIDE TRIPHOSPHATE HYDROLASE PROTEIN"/>
    <property type="match status" value="1"/>
</dbReference>
<dbReference type="Gene3D" id="3.40.50.300">
    <property type="entry name" value="P-loop containing nucleotide triphosphate hydrolases"/>
    <property type="match status" value="1"/>
</dbReference>
<gene>
    <name evidence="1" type="ORF">PRZ48_012802</name>
</gene>
<protein>
    <recommendedName>
        <fullName evidence="3">Sulfotransferase</fullName>
    </recommendedName>
</protein>
<sequence>MSTKTINDNTTSNNEPVKLEVISLGLARTASLSLSQALKILGYNPVYHSVEATFTRPKDGTLWLSLIRKKFTHHQPITRADLDRATHGIQAATSAPYWAFWRELMLAYPDAKIILVEREYEAWMPSFIPIVENFIYSWRGWVLYRIVQPLLGRCDVALMRENMVGYFDASTLRDIRRNARRVHGEHHEGIRALARSQGREVLEWRLGDGWEGLCGFLGKGVPEGVAFPRGNERGVLVEGIKKNARRQIWQALGVVGRWVGDIHHNSVCEQEVMKGKSFYKENSPRKLSVKGRTIGLLCTEAKTGDRLVVCSRRPWRSFMLVLRPNHGDHYDFVGQGIFINAGESSVDWDAMTTAKSYRKCVTLTVSLNAGDKVALVGQDVTNKSAKYDVEAYFQRLITRPAVDPTCAAQITF</sequence>
<evidence type="ECO:0008006" key="3">
    <source>
        <dbReference type="Google" id="ProtNLM"/>
    </source>
</evidence>
<evidence type="ECO:0000313" key="1">
    <source>
        <dbReference type="EMBL" id="KAK4496818.1"/>
    </source>
</evidence>
<evidence type="ECO:0000313" key="2">
    <source>
        <dbReference type="Proteomes" id="UP001305779"/>
    </source>
</evidence>
<dbReference type="PANTHER" id="PTHR36978">
    <property type="entry name" value="P-LOOP CONTAINING NUCLEOTIDE TRIPHOSPHATE HYDROLASE"/>
    <property type="match status" value="1"/>
</dbReference>
<dbReference type="SUPFAM" id="SSF52540">
    <property type="entry name" value="P-loop containing nucleoside triphosphate hydrolases"/>
    <property type="match status" value="1"/>
</dbReference>
<keyword evidence="2" id="KW-1185">Reference proteome</keyword>
<dbReference type="InterPro" id="IPR040632">
    <property type="entry name" value="Sulfotransfer_4"/>
</dbReference>
<dbReference type="Proteomes" id="UP001305779">
    <property type="component" value="Unassembled WGS sequence"/>
</dbReference>
<organism evidence="1 2">
    <name type="scientific">Zasmidium cellare</name>
    <name type="common">Wine cellar mold</name>
    <name type="synonym">Racodium cellare</name>
    <dbReference type="NCBI Taxonomy" id="395010"/>
    <lineage>
        <taxon>Eukaryota</taxon>
        <taxon>Fungi</taxon>
        <taxon>Dikarya</taxon>
        <taxon>Ascomycota</taxon>
        <taxon>Pezizomycotina</taxon>
        <taxon>Dothideomycetes</taxon>
        <taxon>Dothideomycetidae</taxon>
        <taxon>Mycosphaerellales</taxon>
        <taxon>Mycosphaerellaceae</taxon>
        <taxon>Zasmidium</taxon>
    </lineage>
</organism>
<dbReference type="EMBL" id="JAXOVC010000010">
    <property type="protein sequence ID" value="KAK4496818.1"/>
    <property type="molecule type" value="Genomic_DNA"/>
</dbReference>